<evidence type="ECO:0000256" key="1">
    <source>
        <dbReference type="ARBA" id="ARBA00004651"/>
    </source>
</evidence>
<evidence type="ECO:0000256" key="3">
    <source>
        <dbReference type="ARBA" id="ARBA00022475"/>
    </source>
</evidence>
<name>A0A8J3G1G2_9PROT</name>
<evidence type="ECO:0000313" key="9">
    <source>
        <dbReference type="Proteomes" id="UP000634004"/>
    </source>
</evidence>
<feature type="transmembrane region" description="Helical" evidence="7">
    <location>
        <begin position="360"/>
        <end position="376"/>
    </location>
</feature>
<dbReference type="RefSeq" id="WP_189495480.1">
    <property type="nucleotide sequence ID" value="NZ_BMZH01000002.1"/>
</dbReference>
<comment type="caution">
    <text evidence="8">The sequence shown here is derived from an EMBL/GenBank/DDBJ whole genome shotgun (WGS) entry which is preliminary data.</text>
</comment>
<keyword evidence="9" id="KW-1185">Reference proteome</keyword>
<reference evidence="8" key="2">
    <citation type="submission" date="2020-09" db="EMBL/GenBank/DDBJ databases">
        <authorList>
            <person name="Sun Q."/>
            <person name="Kim S."/>
        </authorList>
    </citation>
    <scope>NUCLEOTIDE SEQUENCE</scope>
    <source>
        <strain evidence="8">KCTC 32513</strain>
    </source>
</reference>
<feature type="transmembrane region" description="Helical" evidence="7">
    <location>
        <begin position="286"/>
        <end position="307"/>
    </location>
</feature>
<feature type="transmembrane region" description="Helical" evidence="7">
    <location>
        <begin position="90"/>
        <end position="110"/>
    </location>
</feature>
<evidence type="ECO:0000256" key="2">
    <source>
        <dbReference type="ARBA" id="ARBA00022448"/>
    </source>
</evidence>
<dbReference type="Pfam" id="PF00375">
    <property type="entry name" value="SDF"/>
    <property type="match status" value="1"/>
</dbReference>
<gene>
    <name evidence="8" type="ORF">GCM10009069_07130</name>
</gene>
<dbReference type="PANTHER" id="PTHR42865">
    <property type="entry name" value="PROTON/GLUTAMATE-ASPARTATE SYMPORTER"/>
    <property type="match status" value="1"/>
</dbReference>
<evidence type="ECO:0000313" key="8">
    <source>
        <dbReference type="EMBL" id="GHA86499.1"/>
    </source>
</evidence>
<dbReference type="InterPro" id="IPR036458">
    <property type="entry name" value="Na:dicarbo_symporter_sf"/>
</dbReference>
<protein>
    <recommendedName>
        <fullName evidence="10">Sodium:dicarboxylate symporter</fullName>
    </recommendedName>
</protein>
<evidence type="ECO:0000256" key="7">
    <source>
        <dbReference type="SAM" id="Phobius"/>
    </source>
</evidence>
<keyword evidence="6 7" id="KW-0472">Membrane</keyword>
<feature type="transmembrane region" description="Helical" evidence="7">
    <location>
        <begin position="183"/>
        <end position="200"/>
    </location>
</feature>
<feature type="transmembrane region" description="Helical" evidence="7">
    <location>
        <begin position="61"/>
        <end position="83"/>
    </location>
</feature>
<feature type="transmembrane region" description="Helical" evidence="7">
    <location>
        <begin position="212"/>
        <end position="235"/>
    </location>
</feature>
<evidence type="ECO:0000256" key="5">
    <source>
        <dbReference type="ARBA" id="ARBA00022989"/>
    </source>
</evidence>
<keyword evidence="4 7" id="KW-0812">Transmembrane</keyword>
<keyword evidence="5 7" id="KW-1133">Transmembrane helix</keyword>
<dbReference type="Proteomes" id="UP000634004">
    <property type="component" value="Unassembled WGS sequence"/>
</dbReference>
<dbReference type="PANTHER" id="PTHR42865:SF7">
    <property type="entry name" value="PROTON_GLUTAMATE-ASPARTATE SYMPORTER"/>
    <property type="match status" value="1"/>
</dbReference>
<evidence type="ECO:0008006" key="10">
    <source>
        <dbReference type="Google" id="ProtNLM"/>
    </source>
</evidence>
<keyword evidence="2" id="KW-0813">Transport</keyword>
<evidence type="ECO:0000256" key="6">
    <source>
        <dbReference type="ARBA" id="ARBA00023136"/>
    </source>
</evidence>
<sequence length="412" mass="43485">MKTIHDIPLLLLVVVAALAAFGMWALGAAQLAEPIVINDVFILKSIANLAKDALFVPLKPLMYALIILSIGSSIAISTGGLGAKFVRVRFFFVLFSLIGMALAIGAYFLFSGLNILPDPSTIGAGDGALAQSPFAEKIYGVLVSPLMICIYTGLLFGRALIALDMGREADMISDLFIKGFRKFLQYTIPLAVFGSITLALNSPGGVQTLSDLLPLLAPYMMAMIGVWLIIIAVTASIQGRGIGFILAAVLPQALVAFSTSSSMATLTATKQACSDMGASGDESTPFFTIGATINMVGTLIGLLLMSLYAMKAFGIEIGLVEAIVVGFQSMVFATAAAGTPSASVVLLQDILVSHGVSAEYATYVTGLIITIDTLILDRLRTVMNTQSDSMSTVNGLKLYYRKPRILGEEPVE</sequence>
<reference evidence="8" key="1">
    <citation type="journal article" date="2014" name="Int. J. Syst. Evol. Microbiol.">
        <title>Complete genome sequence of Corynebacterium casei LMG S-19264T (=DSM 44701T), isolated from a smear-ripened cheese.</title>
        <authorList>
            <consortium name="US DOE Joint Genome Institute (JGI-PGF)"/>
            <person name="Walter F."/>
            <person name="Albersmeier A."/>
            <person name="Kalinowski J."/>
            <person name="Ruckert C."/>
        </authorList>
    </citation>
    <scope>NUCLEOTIDE SEQUENCE</scope>
    <source>
        <strain evidence="8">KCTC 32513</strain>
    </source>
</reference>
<dbReference type="InterPro" id="IPR001991">
    <property type="entry name" value="Na-dicarboxylate_symporter"/>
</dbReference>
<dbReference type="EMBL" id="BMZH01000002">
    <property type="protein sequence ID" value="GHA86499.1"/>
    <property type="molecule type" value="Genomic_DNA"/>
</dbReference>
<feature type="transmembrane region" description="Helical" evidence="7">
    <location>
        <begin position="242"/>
        <end position="266"/>
    </location>
</feature>
<organism evidence="8 9">
    <name type="scientific">Algimonas arctica</name>
    <dbReference type="NCBI Taxonomy" id="1479486"/>
    <lineage>
        <taxon>Bacteria</taxon>
        <taxon>Pseudomonadati</taxon>
        <taxon>Pseudomonadota</taxon>
        <taxon>Alphaproteobacteria</taxon>
        <taxon>Maricaulales</taxon>
        <taxon>Robiginitomaculaceae</taxon>
        <taxon>Algimonas</taxon>
    </lineage>
</organism>
<dbReference type="GO" id="GO:0015293">
    <property type="term" value="F:symporter activity"/>
    <property type="evidence" value="ECO:0007669"/>
    <property type="project" value="UniProtKB-KW"/>
</dbReference>
<dbReference type="Gene3D" id="1.10.3860.10">
    <property type="entry name" value="Sodium:dicarboxylate symporter"/>
    <property type="match status" value="1"/>
</dbReference>
<accession>A0A8J3G1G2</accession>
<proteinExistence type="predicted"/>
<dbReference type="SUPFAM" id="SSF118215">
    <property type="entry name" value="Proton glutamate symport protein"/>
    <property type="match status" value="1"/>
</dbReference>
<evidence type="ECO:0000256" key="4">
    <source>
        <dbReference type="ARBA" id="ARBA00022692"/>
    </source>
</evidence>
<feature type="transmembrane region" description="Helical" evidence="7">
    <location>
        <begin position="138"/>
        <end position="163"/>
    </location>
</feature>
<dbReference type="GO" id="GO:0005886">
    <property type="term" value="C:plasma membrane"/>
    <property type="evidence" value="ECO:0007669"/>
    <property type="project" value="UniProtKB-SubCell"/>
</dbReference>
<comment type="subcellular location">
    <subcellularLocation>
        <location evidence="1">Cell membrane</location>
        <topology evidence="1">Multi-pass membrane protein</topology>
    </subcellularLocation>
</comment>
<dbReference type="AlphaFoldDB" id="A0A8J3G1G2"/>
<keyword evidence="3" id="KW-1003">Cell membrane</keyword>
<feature type="transmembrane region" description="Helical" evidence="7">
    <location>
        <begin position="319"/>
        <end position="340"/>
    </location>
</feature>